<protein>
    <recommendedName>
        <fullName evidence="3">F-box domain-containing protein</fullName>
    </recommendedName>
</protein>
<organism evidence="1 2">
    <name type="scientific">Acrodontium crateriforme</name>
    <dbReference type="NCBI Taxonomy" id="150365"/>
    <lineage>
        <taxon>Eukaryota</taxon>
        <taxon>Fungi</taxon>
        <taxon>Dikarya</taxon>
        <taxon>Ascomycota</taxon>
        <taxon>Pezizomycotina</taxon>
        <taxon>Dothideomycetes</taxon>
        <taxon>Dothideomycetidae</taxon>
        <taxon>Mycosphaerellales</taxon>
        <taxon>Teratosphaeriaceae</taxon>
        <taxon>Acrodontium</taxon>
    </lineage>
</organism>
<dbReference type="EMBL" id="CP138580">
    <property type="protein sequence ID" value="WPG97270.1"/>
    <property type="molecule type" value="Genomic_DNA"/>
</dbReference>
<name>A0AAQ3R6I2_9PEZI</name>
<dbReference type="AlphaFoldDB" id="A0AAQ3R6I2"/>
<evidence type="ECO:0008006" key="3">
    <source>
        <dbReference type="Google" id="ProtNLM"/>
    </source>
</evidence>
<evidence type="ECO:0000313" key="2">
    <source>
        <dbReference type="Proteomes" id="UP001303373"/>
    </source>
</evidence>
<accession>A0AAQ3R6I2</accession>
<reference evidence="1 2" key="1">
    <citation type="submission" date="2023-11" db="EMBL/GenBank/DDBJ databases">
        <title>An acidophilic fungus is an integral part of prey digestion in a carnivorous sundew plant.</title>
        <authorList>
            <person name="Tsai I.J."/>
        </authorList>
    </citation>
    <scope>NUCLEOTIDE SEQUENCE [LARGE SCALE GENOMIC DNA]</scope>
    <source>
        <strain evidence="1">169a</strain>
    </source>
</reference>
<gene>
    <name evidence="1" type="ORF">R9X50_00004400</name>
</gene>
<proteinExistence type="predicted"/>
<sequence>MYFETLPTEIITDIFLSLPDIVSVLSLSATSHRNHSIFHSSQRLLILHEAADAQYGPVSDIIQLVTHNSSQPAHINRSVAASDALIRQILHVGRIAQRWADIYPSKKWKTMYADRRLLTANERFLVRRAIYRLWLFSAAFHTRAHSRTTRRVPGIIAERAALLHNYSTPELAEMLDVHTVLRDTVANNICPSNGKIRQKFRKRYPESNHQLLFNIHLNYPPTPSAHLYAQNESWYHQHASSGSKAYTRLQPSRFHEPGAEGWGDEVSHYYVVEDMMKLDPEQVLWLKERCSLKSEVEAYVRERADGYIGAYGSGYESGASEFFNNGETFSETLAFVLRQRGSELEAFKSSIEDCDAGIVVVD</sequence>
<dbReference type="Proteomes" id="UP001303373">
    <property type="component" value="Chromosome 1"/>
</dbReference>
<evidence type="ECO:0000313" key="1">
    <source>
        <dbReference type="EMBL" id="WPG97270.1"/>
    </source>
</evidence>
<keyword evidence="2" id="KW-1185">Reference proteome</keyword>